<reference evidence="1" key="1">
    <citation type="journal article" date="2023" name="G3 (Bethesda)">
        <title>A reference genome for the long-term kleptoplast-retaining sea slug Elysia crispata morphotype clarki.</title>
        <authorList>
            <person name="Eastman K.E."/>
            <person name="Pendleton A.L."/>
            <person name="Shaikh M.A."/>
            <person name="Suttiyut T."/>
            <person name="Ogas R."/>
            <person name="Tomko P."/>
            <person name="Gavelis G."/>
            <person name="Widhalm J.R."/>
            <person name="Wisecaver J.H."/>
        </authorList>
    </citation>
    <scope>NUCLEOTIDE SEQUENCE</scope>
    <source>
        <strain evidence="1">ECLA1</strain>
    </source>
</reference>
<gene>
    <name evidence="1" type="ORF">RRG08_055760</name>
</gene>
<organism evidence="1 2">
    <name type="scientific">Elysia crispata</name>
    <name type="common">lettuce slug</name>
    <dbReference type="NCBI Taxonomy" id="231223"/>
    <lineage>
        <taxon>Eukaryota</taxon>
        <taxon>Metazoa</taxon>
        <taxon>Spiralia</taxon>
        <taxon>Lophotrochozoa</taxon>
        <taxon>Mollusca</taxon>
        <taxon>Gastropoda</taxon>
        <taxon>Heterobranchia</taxon>
        <taxon>Euthyneura</taxon>
        <taxon>Panpulmonata</taxon>
        <taxon>Sacoglossa</taxon>
        <taxon>Placobranchoidea</taxon>
        <taxon>Plakobranchidae</taxon>
        <taxon>Elysia</taxon>
    </lineage>
</organism>
<dbReference type="EMBL" id="JAWDGP010002298">
    <property type="protein sequence ID" value="KAK3784231.1"/>
    <property type="molecule type" value="Genomic_DNA"/>
</dbReference>
<dbReference type="Proteomes" id="UP001283361">
    <property type="component" value="Unassembled WGS sequence"/>
</dbReference>
<keyword evidence="2" id="KW-1185">Reference proteome</keyword>
<name>A0AAE1DV64_9GAST</name>
<evidence type="ECO:0000313" key="1">
    <source>
        <dbReference type="EMBL" id="KAK3784231.1"/>
    </source>
</evidence>
<comment type="caution">
    <text evidence="1">The sequence shown here is derived from an EMBL/GenBank/DDBJ whole genome shotgun (WGS) entry which is preliminary data.</text>
</comment>
<evidence type="ECO:0000313" key="2">
    <source>
        <dbReference type="Proteomes" id="UP001283361"/>
    </source>
</evidence>
<dbReference type="AlphaFoldDB" id="A0AAE1DV64"/>
<protein>
    <submittedName>
        <fullName evidence="1">Uncharacterized protein</fullName>
    </submittedName>
</protein>
<accession>A0AAE1DV64</accession>
<proteinExistence type="predicted"/>
<sequence length="71" mass="8240">MSLACETRIQGSRLDRPGNVYWSNLFVLWREHCLLFSLDNMAAGPSQSRDRFLWVNRKCPVGQIVVTWAQD</sequence>